<dbReference type="InterPro" id="IPR057326">
    <property type="entry name" value="KR_dom"/>
</dbReference>
<dbReference type="Pfam" id="PF13561">
    <property type="entry name" value="adh_short_C2"/>
    <property type="match status" value="1"/>
</dbReference>
<dbReference type="GO" id="GO:0016491">
    <property type="term" value="F:oxidoreductase activity"/>
    <property type="evidence" value="ECO:0007669"/>
    <property type="project" value="UniProtKB-KW"/>
</dbReference>
<evidence type="ECO:0000256" key="1">
    <source>
        <dbReference type="ARBA" id="ARBA00006484"/>
    </source>
</evidence>
<dbReference type="Gene3D" id="3.40.50.720">
    <property type="entry name" value="NAD(P)-binding Rossmann-like Domain"/>
    <property type="match status" value="1"/>
</dbReference>
<dbReference type="Proteomes" id="UP000003416">
    <property type="component" value="Unassembled WGS sequence"/>
</dbReference>
<dbReference type="PANTHER" id="PTHR43477:SF1">
    <property type="entry name" value="DIHYDROANTICAPSIN 7-DEHYDROGENASE"/>
    <property type="match status" value="1"/>
</dbReference>
<evidence type="ECO:0000313" key="5">
    <source>
        <dbReference type="Proteomes" id="UP000003416"/>
    </source>
</evidence>
<dbReference type="InterPro" id="IPR020904">
    <property type="entry name" value="Sc_DH/Rdtase_CS"/>
</dbReference>
<evidence type="ECO:0000256" key="2">
    <source>
        <dbReference type="ARBA" id="ARBA00023002"/>
    </source>
</evidence>
<dbReference type="SMART" id="SM00822">
    <property type="entry name" value="PKS_KR"/>
    <property type="match status" value="1"/>
</dbReference>
<feature type="domain" description="Ketoreductase" evidence="3">
    <location>
        <begin position="10"/>
        <end position="189"/>
    </location>
</feature>
<organism evidence="4 5">
    <name type="scientific">Bacteroides fluxus YIT 12057</name>
    <dbReference type="NCBI Taxonomy" id="763034"/>
    <lineage>
        <taxon>Bacteria</taxon>
        <taxon>Pseudomonadati</taxon>
        <taxon>Bacteroidota</taxon>
        <taxon>Bacteroidia</taxon>
        <taxon>Bacteroidales</taxon>
        <taxon>Bacteroidaceae</taxon>
        <taxon>Bacteroides</taxon>
    </lineage>
</organism>
<name>F3PU58_9BACE</name>
<comment type="caution">
    <text evidence="4">The sequence shown here is derived from an EMBL/GenBank/DDBJ whole genome shotgun (WGS) entry which is preliminary data.</text>
</comment>
<dbReference type="InterPro" id="IPR036291">
    <property type="entry name" value="NAD(P)-bd_dom_sf"/>
</dbReference>
<proteinExistence type="inferred from homology"/>
<dbReference type="InterPro" id="IPR002347">
    <property type="entry name" value="SDR_fam"/>
</dbReference>
<keyword evidence="5" id="KW-1185">Reference proteome</keyword>
<sequence length="249" mass="26605">MKTIFSLEGKVILITGASSGIGKAVALQCAAAGATCIITARNEMRLQETFDGLRGEGHKMVLADLSSLLGVNILLSHILGKIDGVVACAGIVETKILKFTEEEDLMRLFDTNAFSSIRLIRELVQQKKLQNGASVVMISSISGTKCGYIGGALYGATKGALEGFAKATALELSPQRIRVNTIVPGMIETPLLEGSEIGSEELEADKLRYPLKRYGHPDEIGYASVYLLSDATMWMTGTSLLIDGGYTLN</sequence>
<keyword evidence="2" id="KW-0560">Oxidoreductase</keyword>
<dbReference type="PANTHER" id="PTHR43477">
    <property type="entry name" value="DIHYDROANTICAPSIN 7-DEHYDROGENASE"/>
    <property type="match status" value="1"/>
</dbReference>
<comment type="similarity">
    <text evidence="1">Belongs to the short-chain dehydrogenases/reductases (SDR) family.</text>
</comment>
<dbReference type="PRINTS" id="PR00081">
    <property type="entry name" value="GDHRDH"/>
</dbReference>
<dbReference type="RefSeq" id="WP_009125537.1">
    <property type="nucleotide sequence ID" value="NZ_GL882638.1"/>
</dbReference>
<protein>
    <submittedName>
        <fullName evidence="4">Oxidoreductase, short chain dehydrogenase/reductase family protein</fullName>
    </submittedName>
</protein>
<dbReference type="PROSITE" id="PS00061">
    <property type="entry name" value="ADH_SHORT"/>
    <property type="match status" value="1"/>
</dbReference>
<evidence type="ECO:0000259" key="3">
    <source>
        <dbReference type="SMART" id="SM00822"/>
    </source>
</evidence>
<reference evidence="4 5" key="1">
    <citation type="submission" date="2011-02" db="EMBL/GenBank/DDBJ databases">
        <authorList>
            <person name="Weinstock G."/>
            <person name="Sodergren E."/>
            <person name="Clifton S."/>
            <person name="Fulton L."/>
            <person name="Fulton B."/>
            <person name="Courtney L."/>
            <person name="Fronick C."/>
            <person name="Harrison M."/>
            <person name="Strong C."/>
            <person name="Farmer C."/>
            <person name="Delahaunty K."/>
            <person name="Markovic C."/>
            <person name="Hall O."/>
            <person name="Minx P."/>
            <person name="Tomlinson C."/>
            <person name="Mitreva M."/>
            <person name="Hou S."/>
            <person name="Chen J."/>
            <person name="Wollam A."/>
            <person name="Pepin K.H."/>
            <person name="Johnson M."/>
            <person name="Bhonagiri V."/>
            <person name="Zhang X."/>
            <person name="Suruliraj S."/>
            <person name="Warren W."/>
            <person name="Chinwalla A."/>
            <person name="Mardis E.R."/>
            <person name="Wilson R.K."/>
        </authorList>
    </citation>
    <scope>NUCLEOTIDE SEQUENCE [LARGE SCALE GENOMIC DNA]</scope>
    <source>
        <strain evidence="4 5">YIT 12057</strain>
    </source>
</reference>
<accession>F3PU58</accession>
<dbReference type="PRINTS" id="PR00080">
    <property type="entry name" value="SDRFAMILY"/>
</dbReference>
<dbReference type="HOGENOM" id="CLU_010194_1_0_10"/>
<dbReference type="SUPFAM" id="SSF51735">
    <property type="entry name" value="NAD(P)-binding Rossmann-fold domains"/>
    <property type="match status" value="1"/>
</dbReference>
<dbReference type="InterPro" id="IPR051122">
    <property type="entry name" value="SDR_DHRS6-like"/>
</dbReference>
<dbReference type="AlphaFoldDB" id="F3PU58"/>
<dbReference type="eggNOG" id="COG1028">
    <property type="taxonomic scope" value="Bacteria"/>
</dbReference>
<evidence type="ECO:0000313" key="4">
    <source>
        <dbReference type="EMBL" id="EGF56351.1"/>
    </source>
</evidence>
<dbReference type="EMBL" id="AFBN01000041">
    <property type="protein sequence ID" value="EGF56351.1"/>
    <property type="molecule type" value="Genomic_DNA"/>
</dbReference>
<dbReference type="GeneID" id="86049822"/>
<dbReference type="STRING" id="763034.HMPREF9446_02279"/>
<dbReference type="CDD" id="cd05233">
    <property type="entry name" value="SDR_c"/>
    <property type="match status" value="1"/>
</dbReference>
<gene>
    <name evidence="4" type="ORF">HMPREF9446_02279</name>
</gene>
<dbReference type="FunFam" id="3.40.50.720:FF:000084">
    <property type="entry name" value="Short-chain dehydrogenase reductase"/>
    <property type="match status" value="1"/>
</dbReference>